<dbReference type="UniPathway" id="UPA00232"/>
<dbReference type="GO" id="GO:0032259">
    <property type="term" value="P:methylation"/>
    <property type="evidence" value="ECO:0007669"/>
    <property type="project" value="UniProtKB-KW"/>
</dbReference>
<gene>
    <name evidence="5" type="primary">ubiG</name>
    <name evidence="6" type="ORF">DKK70_06405</name>
</gene>
<dbReference type="SUPFAM" id="SSF53335">
    <property type="entry name" value="S-adenosyl-L-methionine-dependent methyltransferases"/>
    <property type="match status" value="1"/>
</dbReference>
<dbReference type="InterPro" id="IPR010233">
    <property type="entry name" value="UbiG_MeTrfase"/>
</dbReference>
<feature type="binding site" evidence="5">
    <location>
        <position position="59"/>
    </location>
    <ligand>
        <name>S-adenosyl-L-methionine</name>
        <dbReference type="ChEBI" id="CHEBI:59789"/>
    </ligand>
</feature>
<evidence type="ECO:0000256" key="2">
    <source>
        <dbReference type="ARBA" id="ARBA00022679"/>
    </source>
</evidence>
<evidence type="ECO:0000256" key="1">
    <source>
        <dbReference type="ARBA" id="ARBA00022603"/>
    </source>
</evidence>
<name>A0A2V4E2M8_9GAMM</name>
<evidence type="ECO:0000256" key="3">
    <source>
        <dbReference type="ARBA" id="ARBA00022688"/>
    </source>
</evidence>
<comment type="similarity">
    <text evidence="5">Belongs to the methyltransferase superfamily. UbiG/COQ3 family.</text>
</comment>
<dbReference type="GO" id="GO:0061542">
    <property type="term" value="F:3-demethylubiquinol 3-O-methyltransferase activity"/>
    <property type="evidence" value="ECO:0007669"/>
    <property type="project" value="UniProtKB-UniRule"/>
</dbReference>
<comment type="pathway">
    <text evidence="5">Cofactor biosynthesis; ubiquinone biosynthesis.</text>
</comment>
<dbReference type="GO" id="GO:0010420">
    <property type="term" value="F:polyprenyldihydroxybenzoate methyltransferase activity"/>
    <property type="evidence" value="ECO:0007669"/>
    <property type="project" value="InterPro"/>
</dbReference>
<dbReference type="PANTHER" id="PTHR43464">
    <property type="entry name" value="METHYLTRANSFERASE"/>
    <property type="match status" value="1"/>
</dbReference>
<accession>A0A2V4E2M8</accession>
<evidence type="ECO:0000313" key="6">
    <source>
        <dbReference type="EMBL" id="PXZ07480.1"/>
    </source>
</evidence>
<keyword evidence="1 5" id="KW-0489">Methyltransferase</keyword>
<dbReference type="Gene3D" id="3.40.50.150">
    <property type="entry name" value="Vaccinia Virus protein VP39"/>
    <property type="match status" value="1"/>
</dbReference>
<dbReference type="FunFam" id="3.40.50.150:FF:000028">
    <property type="entry name" value="Ubiquinone biosynthesis O-methyltransferase"/>
    <property type="match status" value="1"/>
</dbReference>
<dbReference type="CDD" id="cd02440">
    <property type="entry name" value="AdoMet_MTases"/>
    <property type="match status" value="1"/>
</dbReference>
<dbReference type="NCBIfam" id="TIGR01983">
    <property type="entry name" value="UbiG"/>
    <property type="match status" value="1"/>
</dbReference>
<feature type="binding site" evidence="5">
    <location>
        <position position="100"/>
    </location>
    <ligand>
        <name>S-adenosyl-L-methionine</name>
        <dbReference type="ChEBI" id="CHEBI:59789"/>
    </ligand>
</feature>
<dbReference type="OrthoDB" id="9801538at2"/>
<proteinExistence type="inferred from homology"/>
<reference evidence="6 7" key="1">
    <citation type="submission" date="2018-05" db="EMBL/GenBank/DDBJ databases">
        <title>Reference genomes for bee gut microbiota database.</title>
        <authorList>
            <person name="Ellegaard K.M."/>
        </authorList>
    </citation>
    <scope>NUCLEOTIDE SEQUENCE [LARGE SCALE GENOMIC DNA]</scope>
    <source>
        <strain evidence="6 7">ESL0182</strain>
    </source>
</reference>
<comment type="catalytic activity">
    <reaction evidence="5">
        <text>a 3-demethylubiquinol + S-adenosyl-L-methionine = a ubiquinol + S-adenosyl-L-homocysteine + H(+)</text>
        <dbReference type="Rhea" id="RHEA:44380"/>
        <dbReference type="Rhea" id="RHEA-COMP:9566"/>
        <dbReference type="Rhea" id="RHEA-COMP:10914"/>
        <dbReference type="ChEBI" id="CHEBI:15378"/>
        <dbReference type="ChEBI" id="CHEBI:17976"/>
        <dbReference type="ChEBI" id="CHEBI:57856"/>
        <dbReference type="ChEBI" id="CHEBI:59789"/>
        <dbReference type="ChEBI" id="CHEBI:84422"/>
        <dbReference type="EC" id="2.1.1.64"/>
    </reaction>
</comment>
<dbReference type="InterPro" id="IPR029063">
    <property type="entry name" value="SAM-dependent_MTases_sf"/>
</dbReference>
<dbReference type="PANTHER" id="PTHR43464:SF19">
    <property type="entry name" value="UBIQUINONE BIOSYNTHESIS O-METHYLTRANSFERASE, MITOCHONDRIAL"/>
    <property type="match status" value="1"/>
</dbReference>
<keyword evidence="3 5" id="KW-0831">Ubiquinone biosynthesis</keyword>
<keyword evidence="4 5" id="KW-0949">S-adenosyl-L-methionine</keyword>
<sequence>MLLIISSSHILHKIFTSLKRIVMTQNIDLNEIDKFAKLATQWWDPNGQCKPLHIINPLRVDYIKQQSGDLNGKKVLDVGCGGGILSESLAKLAANVTAIDLAEESLAVAKLHAEQNGLDINYLNQTVEQHVEQYPAHYDVITCMEMLEHVPDPFSIINACAKLLKPNGQLYLSTINRNNKAKLMLIYGAEYIARLVPKGTHDFDRFIRPSELMDWVEHAHLTVKDIIGMEYHLLSNQFRLGRNVDVNYILMAEKNESD</sequence>
<evidence type="ECO:0000256" key="4">
    <source>
        <dbReference type="ARBA" id="ARBA00022691"/>
    </source>
</evidence>
<feature type="binding site" evidence="5">
    <location>
        <position position="144"/>
    </location>
    <ligand>
        <name>S-adenosyl-L-methionine</name>
        <dbReference type="ChEBI" id="CHEBI:59789"/>
    </ligand>
</feature>
<dbReference type="AlphaFoldDB" id="A0A2V4E2M8"/>
<protein>
    <recommendedName>
        <fullName evidence="5">Ubiquinone biosynthesis O-methyltransferase</fullName>
    </recommendedName>
    <alternativeName>
        <fullName evidence="5">2-polyprenyl-6-hydroxyphenol methylase</fullName>
        <ecNumber evidence="5">2.1.1.222</ecNumber>
    </alternativeName>
    <alternativeName>
        <fullName evidence="5">3-demethylubiquinone 3-O-methyltransferase</fullName>
        <ecNumber evidence="5">2.1.1.64</ecNumber>
    </alternativeName>
</protein>
<dbReference type="RefSeq" id="WP_110433239.1">
    <property type="nucleotide sequence ID" value="NZ_QGLR01000009.1"/>
</dbReference>
<dbReference type="Proteomes" id="UP000247932">
    <property type="component" value="Unassembled WGS sequence"/>
</dbReference>
<organism evidence="6 7">
    <name type="scientific">Gilliamella apicola</name>
    <dbReference type="NCBI Taxonomy" id="1196095"/>
    <lineage>
        <taxon>Bacteria</taxon>
        <taxon>Pseudomonadati</taxon>
        <taxon>Pseudomonadota</taxon>
        <taxon>Gammaproteobacteria</taxon>
        <taxon>Orbales</taxon>
        <taxon>Orbaceae</taxon>
        <taxon>Gilliamella</taxon>
    </lineage>
</organism>
<evidence type="ECO:0000256" key="5">
    <source>
        <dbReference type="HAMAP-Rule" id="MF_00472"/>
    </source>
</evidence>
<comment type="function">
    <text evidence="5">O-methyltransferase that catalyzes the 2 O-methylation steps in the ubiquinone biosynthetic pathway.</text>
</comment>
<dbReference type="EC" id="2.1.1.64" evidence="5"/>
<dbReference type="HAMAP" id="MF_00472">
    <property type="entry name" value="UbiG"/>
    <property type="match status" value="1"/>
</dbReference>
<dbReference type="Pfam" id="PF13489">
    <property type="entry name" value="Methyltransf_23"/>
    <property type="match status" value="1"/>
</dbReference>
<comment type="catalytic activity">
    <reaction evidence="5">
        <text>a 3-(all-trans-polyprenyl)benzene-1,2-diol + S-adenosyl-L-methionine = a 2-methoxy-6-(all-trans-polyprenyl)phenol + S-adenosyl-L-homocysteine + H(+)</text>
        <dbReference type="Rhea" id="RHEA:31411"/>
        <dbReference type="Rhea" id="RHEA-COMP:9550"/>
        <dbReference type="Rhea" id="RHEA-COMP:9551"/>
        <dbReference type="ChEBI" id="CHEBI:15378"/>
        <dbReference type="ChEBI" id="CHEBI:57856"/>
        <dbReference type="ChEBI" id="CHEBI:59789"/>
        <dbReference type="ChEBI" id="CHEBI:62729"/>
        <dbReference type="ChEBI" id="CHEBI:62731"/>
        <dbReference type="EC" id="2.1.1.222"/>
    </reaction>
</comment>
<dbReference type="EMBL" id="QGLR01000009">
    <property type="protein sequence ID" value="PXZ07480.1"/>
    <property type="molecule type" value="Genomic_DNA"/>
</dbReference>
<feature type="binding site" evidence="5">
    <location>
        <position position="79"/>
    </location>
    <ligand>
        <name>S-adenosyl-L-methionine</name>
        <dbReference type="ChEBI" id="CHEBI:59789"/>
    </ligand>
</feature>
<dbReference type="GO" id="GO:0102208">
    <property type="term" value="F:2-polyprenyl-6-hydroxyphenol methylase activity"/>
    <property type="evidence" value="ECO:0007669"/>
    <property type="project" value="UniProtKB-EC"/>
</dbReference>
<keyword evidence="7" id="KW-1185">Reference proteome</keyword>
<evidence type="ECO:0000313" key="7">
    <source>
        <dbReference type="Proteomes" id="UP000247932"/>
    </source>
</evidence>
<dbReference type="EC" id="2.1.1.222" evidence="5"/>
<keyword evidence="2 5" id="KW-0808">Transferase</keyword>
<dbReference type="STRING" id="1196095.GAPWK_1837"/>
<comment type="caution">
    <text evidence="6">The sequence shown here is derived from an EMBL/GenBank/DDBJ whole genome shotgun (WGS) entry which is preliminary data.</text>
</comment>